<dbReference type="InterPro" id="IPR050931">
    <property type="entry name" value="Mito_Protein_Transport_Metaxin"/>
</dbReference>
<proteinExistence type="inferred from homology"/>
<comment type="similarity">
    <text evidence="2">Belongs to the metaxin family.</text>
</comment>
<organism evidence="10 11">
    <name type="scientific">Pseudopithomyces chartarum</name>
    <dbReference type="NCBI Taxonomy" id="1892770"/>
    <lineage>
        <taxon>Eukaryota</taxon>
        <taxon>Fungi</taxon>
        <taxon>Dikarya</taxon>
        <taxon>Ascomycota</taxon>
        <taxon>Pezizomycotina</taxon>
        <taxon>Dothideomycetes</taxon>
        <taxon>Pleosporomycetidae</taxon>
        <taxon>Pleosporales</taxon>
        <taxon>Massarineae</taxon>
        <taxon>Didymosphaeriaceae</taxon>
        <taxon>Pseudopithomyces</taxon>
    </lineage>
</organism>
<evidence type="ECO:0000256" key="7">
    <source>
        <dbReference type="ARBA" id="ARBA00023136"/>
    </source>
</evidence>
<dbReference type="GO" id="GO:0007005">
    <property type="term" value="P:mitochondrion organization"/>
    <property type="evidence" value="ECO:0007669"/>
    <property type="project" value="TreeGrafter"/>
</dbReference>
<evidence type="ECO:0000256" key="1">
    <source>
        <dbReference type="ARBA" id="ARBA00004294"/>
    </source>
</evidence>
<dbReference type="InterPro" id="IPR036282">
    <property type="entry name" value="Glutathione-S-Trfase_C_sf"/>
</dbReference>
<feature type="domain" description="Mitochondrial outer membrane transport complex Sam37/metaxin N-terminal" evidence="8">
    <location>
        <begin position="22"/>
        <end position="141"/>
    </location>
</feature>
<dbReference type="AlphaFoldDB" id="A0AAN6M9R1"/>
<accession>A0AAN6M9R1</accession>
<evidence type="ECO:0000256" key="6">
    <source>
        <dbReference type="ARBA" id="ARBA00023128"/>
    </source>
</evidence>
<dbReference type="Proteomes" id="UP001280581">
    <property type="component" value="Unassembled WGS sequence"/>
</dbReference>
<keyword evidence="6" id="KW-0496">Mitochondrion</keyword>
<keyword evidence="5" id="KW-0653">Protein transport</keyword>
<dbReference type="InterPro" id="IPR019564">
    <property type="entry name" value="Sam37/metaxin_N"/>
</dbReference>
<sequence length="424" mass="46480">MQLFIFAAHRGSIANGVRTPSYLNRTVPRGQWSLVADHDTSLSPRRDFPLLIDADQRITGFTNIVTYLCDNYGEAYNIDAALKHKQSIDRTAIISFLESTADPLVDLYLYVSSENYNTTTSAAYTAILPWYLNYTIPPKRRDLARSRTAHLGLSSLDVAEASEETQGPGRGTASSEYEAAKRAAGIPGSDHTPSLNMGRGKGLLGSPIYAARFRLDALSSELLQPLADQLSKKEYMFGNDAPSSLDCLVFGYLALLRYAPVPQAWVQETLRTKFPRLDKYVTRLRAEFLKNEVIKAEDVWSVGAGKAAAQDFQAKLPWARSSHGAVLPHLLGALHDGVLPHSLQSSPVVIHGKNVGSKTQRSELPSPFALNTLATVTSAVAIGLTALAIHHRNTPRDGPLIFWALRPLQPVFDGFGVDSFLKHL</sequence>
<evidence type="ECO:0000259" key="8">
    <source>
        <dbReference type="Pfam" id="PF10568"/>
    </source>
</evidence>
<comment type="subcellular location">
    <subcellularLocation>
        <location evidence="1">Mitochondrion outer membrane</location>
    </subcellularLocation>
</comment>
<protein>
    <recommendedName>
        <fullName evidence="12">Mitochondrial outer membrane transport complex Sam37/metaxin N-terminal domain-containing protein</fullName>
    </recommendedName>
</protein>
<evidence type="ECO:0000256" key="3">
    <source>
        <dbReference type="ARBA" id="ARBA00022448"/>
    </source>
</evidence>
<comment type="caution">
    <text evidence="10">The sequence shown here is derived from an EMBL/GenBank/DDBJ whole genome shotgun (WGS) entry which is preliminary data.</text>
</comment>
<keyword evidence="7" id="KW-0472">Membrane</keyword>
<evidence type="ECO:0000256" key="2">
    <source>
        <dbReference type="ARBA" id="ARBA00009170"/>
    </source>
</evidence>
<keyword evidence="4" id="KW-1000">Mitochondrion outer membrane</keyword>
<name>A0AAN6M9R1_9PLEO</name>
<reference evidence="10 11" key="1">
    <citation type="submission" date="2021-02" db="EMBL/GenBank/DDBJ databases">
        <title>Genome assembly of Pseudopithomyces chartarum.</title>
        <authorList>
            <person name="Jauregui R."/>
            <person name="Singh J."/>
            <person name="Voisey C."/>
        </authorList>
    </citation>
    <scope>NUCLEOTIDE SEQUENCE [LARGE SCALE GENOMIC DNA]</scope>
    <source>
        <strain evidence="10 11">AGR01</strain>
    </source>
</reference>
<keyword evidence="3" id="KW-0813">Transport</keyword>
<evidence type="ECO:0008006" key="12">
    <source>
        <dbReference type="Google" id="ProtNLM"/>
    </source>
</evidence>
<dbReference type="EMBL" id="WVTA01000001">
    <property type="protein sequence ID" value="KAK3217427.1"/>
    <property type="molecule type" value="Genomic_DNA"/>
</dbReference>
<dbReference type="GO" id="GO:0001401">
    <property type="term" value="C:SAM complex"/>
    <property type="evidence" value="ECO:0007669"/>
    <property type="project" value="InterPro"/>
</dbReference>
<dbReference type="InterPro" id="IPR033468">
    <property type="entry name" value="Metaxin_GST"/>
</dbReference>
<gene>
    <name evidence="10" type="ORF">GRF29_1g3012762</name>
</gene>
<dbReference type="CDD" id="cd03193">
    <property type="entry name" value="GST_C_Metaxin"/>
    <property type="match status" value="1"/>
</dbReference>
<evidence type="ECO:0000256" key="5">
    <source>
        <dbReference type="ARBA" id="ARBA00022927"/>
    </source>
</evidence>
<evidence type="ECO:0000313" key="10">
    <source>
        <dbReference type="EMBL" id="KAK3217427.1"/>
    </source>
</evidence>
<dbReference type="PANTHER" id="PTHR12289:SF41">
    <property type="entry name" value="FAILED AXON CONNECTIONS-RELATED"/>
    <property type="match status" value="1"/>
</dbReference>
<evidence type="ECO:0000313" key="11">
    <source>
        <dbReference type="Proteomes" id="UP001280581"/>
    </source>
</evidence>
<dbReference type="SUPFAM" id="SSF47616">
    <property type="entry name" value="GST C-terminal domain-like"/>
    <property type="match status" value="1"/>
</dbReference>
<evidence type="ECO:0000259" key="9">
    <source>
        <dbReference type="Pfam" id="PF17171"/>
    </source>
</evidence>
<dbReference type="Pfam" id="PF17171">
    <property type="entry name" value="GST_C_6"/>
    <property type="match status" value="1"/>
</dbReference>
<feature type="domain" description="Metaxin glutathione S-transferase" evidence="9">
    <location>
        <begin position="222"/>
        <end position="283"/>
    </location>
</feature>
<dbReference type="GO" id="GO:0015031">
    <property type="term" value="P:protein transport"/>
    <property type="evidence" value="ECO:0007669"/>
    <property type="project" value="UniProtKB-KW"/>
</dbReference>
<keyword evidence="11" id="KW-1185">Reference proteome</keyword>
<dbReference type="PANTHER" id="PTHR12289">
    <property type="entry name" value="METAXIN RELATED"/>
    <property type="match status" value="1"/>
</dbReference>
<evidence type="ECO:0000256" key="4">
    <source>
        <dbReference type="ARBA" id="ARBA00022787"/>
    </source>
</evidence>
<dbReference type="Pfam" id="PF10568">
    <property type="entry name" value="Tom37"/>
    <property type="match status" value="1"/>
</dbReference>